<dbReference type="InterPro" id="IPR000719">
    <property type="entry name" value="Prot_kinase_dom"/>
</dbReference>
<keyword evidence="9" id="KW-1185">Reference proteome</keyword>
<evidence type="ECO:0000313" key="9">
    <source>
        <dbReference type="Proteomes" id="UP001596119"/>
    </source>
</evidence>
<reference evidence="9" key="1">
    <citation type="journal article" date="2019" name="Int. J. Syst. Evol. Microbiol.">
        <title>The Global Catalogue of Microorganisms (GCM) 10K type strain sequencing project: providing services to taxonomists for standard genome sequencing and annotation.</title>
        <authorList>
            <consortium name="The Broad Institute Genomics Platform"/>
            <consortium name="The Broad Institute Genome Sequencing Center for Infectious Disease"/>
            <person name="Wu L."/>
            <person name="Ma J."/>
        </authorList>
    </citation>
    <scope>NUCLEOTIDE SEQUENCE [LARGE SCALE GENOMIC DNA]</scope>
    <source>
        <strain evidence="9">CGMCC 4.7397</strain>
    </source>
</reference>
<keyword evidence="5" id="KW-0067">ATP-binding</keyword>
<protein>
    <recommendedName>
        <fullName evidence="1">non-specific serine/threonine protein kinase</fullName>
        <ecNumber evidence="1">2.7.11.1</ecNumber>
    </recommendedName>
</protein>
<evidence type="ECO:0000256" key="1">
    <source>
        <dbReference type="ARBA" id="ARBA00012513"/>
    </source>
</evidence>
<dbReference type="InterPro" id="IPR050660">
    <property type="entry name" value="NEK_Ser/Thr_kinase"/>
</dbReference>
<feature type="domain" description="Protein kinase" evidence="7">
    <location>
        <begin position="13"/>
        <end position="288"/>
    </location>
</feature>
<comment type="caution">
    <text evidence="8">The sequence shown here is derived from an EMBL/GenBank/DDBJ whole genome shotgun (WGS) entry which is preliminary data.</text>
</comment>
<dbReference type="GO" id="GO:0016301">
    <property type="term" value="F:kinase activity"/>
    <property type="evidence" value="ECO:0007669"/>
    <property type="project" value="UniProtKB-KW"/>
</dbReference>
<keyword evidence="3" id="KW-0547">Nucleotide-binding</keyword>
<dbReference type="PROSITE" id="PS00108">
    <property type="entry name" value="PROTEIN_KINASE_ST"/>
    <property type="match status" value="1"/>
</dbReference>
<dbReference type="PROSITE" id="PS50011">
    <property type="entry name" value="PROTEIN_KINASE_DOM"/>
    <property type="match status" value="1"/>
</dbReference>
<keyword evidence="4 8" id="KW-0418">Kinase</keyword>
<name>A0ABW1IBS7_9PSEU</name>
<evidence type="ECO:0000256" key="3">
    <source>
        <dbReference type="ARBA" id="ARBA00022741"/>
    </source>
</evidence>
<dbReference type="Pfam" id="PF00069">
    <property type="entry name" value="Pkinase"/>
    <property type="match status" value="1"/>
</dbReference>
<dbReference type="SUPFAM" id="SSF56112">
    <property type="entry name" value="Protein kinase-like (PK-like)"/>
    <property type="match status" value="1"/>
</dbReference>
<dbReference type="PANTHER" id="PTHR43671:SF13">
    <property type="entry name" value="SERINE_THREONINE-PROTEIN KINASE NEK2"/>
    <property type="match status" value="1"/>
</dbReference>
<organism evidence="8 9">
    <name type="scientific">Pseudonocardia lutea</name>
    <dbReference type="NCBI Taxonomy" id="2172015"/>
    <lineage>
        <taxon>Bacteria</taxon>
        <taxon>Bacillati</taxon>
        <taxon>Actinomycetota</taxon>
        <taxon>Actinomycetes</taxon>
        <taxon>Pseudonocardiales</taxon>
        <taxon>Pseudonocardiaceae</taxon>
        <taxon>Pseudonocardia</taxon>
    </lineage>
</organism>
<dbReference type="InterPro" id="IPR008271">
    <property type="entry name" value="Ser/Thr_kinase_AS"/>
</dbReference>
<evidence type="ECO:0000256" key="2">
    <source>
        <dbReference type="ARBA" id="ARBA00022679"/>
    </source>
</evidence>
<dbReference type="PANTHER" id="PTHR43671">
    <property type="entry name" value="SERINE/THREONINE-PROTEIN KINASE NEK"/>
    <property type="match status" value="1"/>
</dbReference>
<keyword evidence="2" id="KW-0808">Transferase</keyword>
<evidence type="ECO:0000256" key="5">
    <source>
        <dbReference type="ARBA" id="ARBA00022840"/>
    </source>
</evidence>
<evidence type="ECO:0000259" key="7">
    <source>
        <dbReference type="PROSITE" id="PS50011"/>
    </source>
</evidence>
<dbReference type="EC" id="2.7.11.1" evidence="1"/>
<dbReference type="Proteomes" id="UP001596119">
    <property type="component" value="Unassembled WGS sequence"/>
</dbReference>
<evidence type="ECO:0000256" key="6">
    <source>
        <dbReference type="SAM" id="MobiDB-lite"/>
    </source>
</evidence>
<dbReference type="Gene3D" id="1.10.510.10">
    <property type="entry name" value="Transferase(Phosphotransferase) domain 1"/>
    <property type="match status" value="1"/>
</dbReference>
<gene>
    <name evidence="8" type="ORF">ACFQH9_16135</name>
</gene>
<dbReference type="EMBL" id="JBHSQK010000039">
    <property type="protein sequence ID" value="MFC5949802.1"/>
    <property type="molecule type" value="Genomic_DNA"/>
</dbReference>
<feature type="compositionally biased region" description="Low complexity" evidence="6">
    <location>
        <begin position="326"/>
        <end position="338"/>
    </location>
</feature>
<dbReference type="SMART" id="SM00220">
    <property type="entry name" value="S_TKc"/>
    <property type="match status" value="1"/>
</dbReference>
<feature type="region of interest" description="Disordered" evidence="6">
    <location>
        <begin position="293"/>
        <end position="379"/>
    </location>
</feature>
<accession>A0ABW1IBS7</accession>
<proteinExistence type="predicted"/>
<dbReference type="InterPro" id="IPR011009">
    <property type="entry name" value="Kinase-like_dom_sf"/>
</dbReference>
<evidence type="ECO:0000313" key="8">
    <source>
        <dbReference type="EMBL" id="MFC5949802.1"/>
    </source>
</evidence>
<dbReference type="RefSeq" id="WP_379566945.1">
    <property type="nucleotide sequence ID" value="NZ_JBHSQK010000039.1"/>
</dbReference>
<sequence>MRAGDVLHGYRLLEDFRVVGAGLSEWSFAERDGRAYFIKRFLAPTYPDDDAPGSAKTKERKRARCAAFEAHHRGIQAAMAPLTTYGGNLIATLDFFREGAKYYKVTEKVDVAGLEPGDVAALGFPAQLVLLKTVAHSLKILHDLHIVHSDLKPSNVLIKRTELGYTTKLIDFDSSYIVGNPPPPDEIVGTMNYYSPELIGYIQGSAPAAVLTEASDIFALGLIYAEYLTGAPPAFDPDFHEAAIAVLNGARLQLPPVDVPAPVVALVERMLLNDPTARPSIAEVHATLMGLRSETPTLGRAPRPATAPGRSPLRLGPSDARGGSRPTTARPAAPAEPADPGEPRPASRGSTLRGKGLRVAAKAVRPGPEAPPPGRGRALLGKLIDKLEERGR</sequence>
<evidence type="ECO:0000256" key="4">
    <source>
        <dbReference type="ARBA" id="ARBA00022777"/>
    </source>
</evidence>